<dbReference type="Pfam" id="PF01047">
    <property type="entry name" value="MarR"/>
    <property type="match status" value="1"/>
</dbReference>
<dbReference type="PANTHER" id="PTHR33164:SF43">
    <property type="entry name" value="HTH-TYPE TRANSCRIPTIONAL REPRESSOR YETL"/>
    <property type="match status" value="1"/>
</dbReference>
<dbReference type="InterPro" id="IPR036388">
    <property type="entry name" value="WH-like_DNA-bd_sf"/>
</dbReference>
<dbReference type="EMBL" id="SPKJ01000040">
    <property type="protein sequence ID" value="MYZ48531.1"/>
    <property type="molecule type" value="Genomic_DNA"/>
</dbReference>
<organism evidence="2 3">
    <name type="scientific">Propylenella binzhouense</name>
    <dbReference type="NCBI Taxonomy" id="2555902"/>
    <lineage>
        <taxon>Bacteria</taxon>
        <taxon>Pseudomonadati</taxon>
        <taxon>Pseudomonadota</taxon>
        <taxon>Alphaproteobacteria</taxon>
        <taxon>Hyphomicrobiales</taxon>
        <taxon>Propylenellaceae</taxon>
        <taxon>Propylenella</taxon>
    </lineage>
</organism>
<protein>
    <submittedName>
        <fullName evidence="2">MarR family transcriptional regulator</fullName>
    </submittedName>
</protein>
<reference evidence="2" key="1">
    <citation type="submission" date="2019-03" db="EMBL/GenBank/DDBJ databases">
        <title>Afifella sp. nov., isolated from activated sludge.</title>
        <authorList>
            <person name="Li Q."/>
            <person name="Liu Y."/>
        </authorList>
    </citation>
    <scope>NUCLEOTIDE SEQUENCE</scope>
    <source>
        <strain evidence="2">L72</strain>
    </source>
</reference>
<dbReference type="OrthoDB" id="8228089at2"/>
<dbReference type="InterPro" id="IPR036390">
    <property type="entry name" value="WH_DNA-bd_sf"/>
</dbReference>
<dbReference type="GO" id="GO:0006950">
    <property type="term" value="P:response to stress"/>
    <property type="evidence" value="ECO:0007669"/>
    <property type="project" value="TreeGrafter"/>
</dbReference>
<dbReference type="GO" id="GO:0003700">
    <property type="term" value="F:DNA-binding transcription factor activity"/>
    <property type="evidence" value="ECO:0007669"/>
    <property type="project" value="InterPro"/>
</dbReference>
<dbReference type="PRINTS" id="PR00598">
    <property type="entry name" value="HTHMARR"/>
</dbReference>
<dbReference type="InterPro" id="IPR000835">
    <property type="entry name" value="HTH_MarR-typ"/>
</dbReference>
<feature type="domain" description="HTH marR-type" evidence="1">
    <location>
        <begin position="14"/>
        <end position="169"/>
    </location>
</feature>
<sequence>MPESDSELVEAEAEETAGEPLVRRSDQLGLGPLGDYIGFHLRLAQDASFRNFVRHTGRRDLRPGRFTALLLIRENPGITPMGLSRGAGRDKSTITPLLRDLERQGLIERRPVPTDRRSHVLALTPAGQTLLDELCEHAARHDAELDEIVGIENKPAFLAQLRAIIERLG</sequence>
<name>A0A964WTZ9_9HYPH</name>
<proteinExistence type="predicted"/>
<comment type="caution">
    <text evidence="2">The sequence shown here is derived from an EMBL/GenBank/DDBJ whole genome shotgun (WGS) entry which is preliminary data.</text>
</comment>
<keyword evidence="3" id="KW-1185">Reference proteome</keyword>
<dbReference type="AlphaFoldDB" id="A0A964WTZ9"/>
<dbReference type="PANTHER" id="PTHR33164">
    <property type="entry name" value="TRANSCRIPTIONAL REGULATOR, MARR FAMILY"/>
    <property type="match status" value="1"/>
</dbReference>
<evidence type="ECO:0000259" key="1">
    <source>
        <dbReference type="PROSITE" id="PS50995"/>
    </source>
</evidence>
<accession>A0A964WTZ9</accession>
<dbReference type="SMART" id="SM00347">
    <property type="entry name" value="HTH_MARR"/>
    <property type="match status" value="1"/>
</dbReference>
<dbReference type="Proteomes" id="UP000773614">
    <property type="component" value="Unassembled WGS sequence"/>
</dbReference>
<evidence type="ECO:0000313" key="3">
    <source>
        <dbReference type="Proteomes" id="UP000773614"/>
    </source>
</evidence>
<evidence type="ECO:0000313" key="2">
    <source>
        <dbReference type="EMBL" id="MYZ48531.1"/>
    </source>
</evidence>
<gene>
    <name evidence="2" type="ORF">E4O86_12505</name>
</gene>
<dbReference type="PROSITE" id="PS50995">
    <property type="entry name" value="HTH_MARR_2"/>
    <property type="match status" value="1"/>
</dbReference>
<dbReference type="Gene3D" id="1.10.10.10">
    <property type="entry name" value="Winged helix-like DNA-binding domain superfamily/Winged helix DNA-binding domain"/>
    <property type="match status" value="1"/>
</dbReference>
<dbReference type="InterPro" id="IPR039422">
    <property type="entry name" value="MarR/SlyA-like"/>
</dbReference>
<dbReference type="RefSeq" id="WP_161140880.1">
    <property type="nucleotide sequence ID" value="NZ_SPKJ01000040.1"/>
</dbReference>
<dbReference type="SUPFAM" id="SSF46785">
    <property type="entry name" value="Winged helix' DNA-binding domain"/>
    <property type="match status" value="1"/>
</dbReference>